<dbReference type="Pfam" id="PF13412">
    <property type="entry name" value="HTH_24"/>
    <property type="match status" value="1"/>
</dbReference>
<accession>A0A4U5JMG9</accession>
<dbReference type="InterPro" id="IPR019885">
    <property type="entry name" value="Tscrpt_reg_HTH_AsnC-type_CS"/>
</dbReference>
<dbReference type="InterPro" id="IPR036390">
    <property type="entry name" value="WH_DNA-bd_sf"/>
</dbReference>
<evidence type="ECO:0000313" key="6">
    <source>
        <dbReference type="EMBL" id="TKR29458.1"/>
    </source>
</evidence>
<dbReference type="Proteomes" id="UP000308707">
    <property type="component" value="Unassembled WGS sequence"/>
</dbReference>
<dbReference type="PANTHER" id="PTHR30154:SF53">
    <property type="entry name" value="HTH-TYPE TRANSCRIPTIONAL REGULATOR LRPC"/>
    <property type="match status" value="1"/>
</dbReference>
<dbReference type="GO" id="GO:0043200">
    <property type="term" value="P:response to amino acid"/>
    <property type="evidence" value="ECO:0007669"/>
    <property type="project" value="TreeGrafter"/>
</dbReference>
<dbReference type="SUPFAM" id="SSF46785">
    <property type="entry name" value="Winged helix' DNA-binding domain"/>
    <property type="match status" value="1"/>
</dbReference>
<keyword evidence="7" id="KW-1185">Reference proteome</keyword>
<dbReference type="PROSITE" id="PS00519">
    <property type="entry name" value="HTH_ASNC_1"/>
    <property type="match status" value="1"/>
</dbReference>
<dbReference type="Pfam" id="PF01037">
    <property type="entry name" value="AsnC_trans_reg"/>
    <property type="match status" value="1"/>
</dbReference>
<dbReference type="InterPro" id="IPR011991">
    <property type="entry name" value="ArsR-like_HTH"/>
</dbReference>
<name>A0A4U5JMG9_9GAMM</name>
<dbReference type="CDD" id="cd00090">
    <property type="entry name" value="HTH_ARSR"/>
    <property type="match status" value="1"/>
</dbReference>
<protein>
    <submittedName>
        <fullName evidence="6">Lrp/AsnC family transcriptional regulator</fullName>
    </submittedName>
</protein>
<evidence type="ECO:0000313" key="7">
    <source>
        <dbReference type="Proteomes" id="UP000308707"/>
    </source>
</evidence>
<dbReference type="Gene3D" id="1.10.10.10">
    <property type="entry name" value="Winged helix-like DNA-binding domain superfamily/Winged helix DNA-binding domain"/>
    <property type="match status" value="1"/>
</dbReference>
<dbReference type="AlphaFoldDB" id="A0A4U5JMG9"/>
<dbReference type="GO" id="GO:0005829">
    <property type="term" value="C:cytosol"/>
    <property type="evidence" value="ECO:0007669"/>
    <property type="project" value="TreeGrafter"/>
</dbReference>
<keyword evidence="2" id="KW-0238">DNA-binding</keyword>
<dbReference type="PRINTS" id="PR00033">
    <property type="entry name" value="HTHASNC"/>
</dbReference>
<reference evidence="6 7" key="1">
    <citation type="submission" date="2019-04" db="EMBL/GenBank/DDBJ databases">
        <title>Reference strain of H23.</title>
        <authorList>
            <person name="Luo X."/>
        </authorList>
    </citation>
    <scope>NUCLEOTIDE SEQUENCE [LARGE SCALE GENOMIC DNA]</scope>
    <source>
        <strain evidence="6 7">H23</strain>
    </source>
</reference>
<keyword evidence="1" id="KW-0805">Transcription regulation</keyword>
<sequence>MVGHGGSVCDGEFHSGRSHAPVATRQNAGPRRQSAGAGGRMKTLDEIDRKLIALLQDNARLSAVALAKAVGLSRSSVQERLQRLEAAGVIEQYTVRLGSGGDPLQAWLLLRYADGFSCDDVMPSLTALPQVQQVYSVAGEIDLVVLVRADTPGQLADLRETIAMLKGVDDVTTLTVLRTTLNRG</sequence>
<dbReference type="Gene3D" id="3.30.70.920">
    <property type="match status" value="1"/>
</dbReference>
<feature type="domain" description="HTH asnC-type" evidence="5">
    <location>
        <begin position="44"/>
        <end position="117"/>
    </location>
</feature>
<dbReference type="InterPro" id="IPR019887">
    <property type="entry name" value="Tscrpt_reg_AsnC/Lrp_C"/>
</dbReference>
<comment type="caution">
    <text evidence="6">The sequence shown here is derived from an EMBL/GenBank/DDBJ whole genome shotgun (WGS) entry which is preliminary data.</text>
</comment>
<dbReference type="InterPro" id="IPR036388">
    <property type="entry name" value="WH-like_DNA-bd_sf"/>
</dbReference>
<dbReference type="InterPro" id="IPR000485">
    <property type="entry name" value="AsnC-type_HTH_dom"/>
</dbReference>
<dbReference type="OrthoDB" id="5476at2"/>
<organism evidence="6 7">
    <name type="scientific">Luteimonas gilva</name>
    <dbReference type="NCBI Taxonomy" id="2572684"/>
    <lineage>
        <taxon>Bacteria</taxon>
        <taxon>Pseudomonadati</taxon>
        <taxon>Pseudomonadota</taxon>
        <taxon>Gammaproteobacteria</taxon>
        <taxon>Lysobacterales</taxon>
        <taxon>Lysobacteraceae</taxon>
        <taxon>Luteimonas</taxon>
    </lineage>
</organism>
<dbReference type="GO" id="GO:0006355">
    <property type="term" value="P:regulation of DNA-templated transcription"/>
    <property type="evidence" value="ECO:0007669"/>
    <property type="project" value="UniProtKB-ARBA"/>
</dbReference>
<evidence type="ECO:0000256" key="2">
    <source>
        <dbReference type="ARBA" id="ARBA00023125"/>
    </source>
</evidence>
<evidence type="ECO:0000256" key="3">
    <source>
        <dbReference type="ARBA" id="ARBA00023163"/>
    </source>
</evidence>
<evidence type="ECO:0000256" key="4">
    <source>
        <dbReference type="SAM" id="MobiDB-lite"/>
    </source>
</evidence>
<evidence type="ECO:0000259" key="5">
    <source>
        <dbReference type="PROSITE" id="PS50956"/>
    </source>
</evidence>
<feature type="region of interest" description="Disordered" evidence="4">
    <location>
        <begin position="1"/>
        <end position="40"/>
    </location>
</feature>
<dbReference type="GO" id="GO:0043565">
    <property type="term" value="F:sequence-specific DNA binding"/>
    <property type="evidence" value="ECO:0007669"/>
    <property type="project" value="InterPro"/>
</dbReference>
<gene>
    <name evidence="6" type="ORF">FCE95_15035</name>
</gene>
<proteinExistence type="predicted"/>
<dbReference type="InterPro" id="IPR019888">
    <property type="entry name" value="Tscrpt_reg_AsnC-like"/>
</dbReference>
<dbReference type="PROSITE" id="PS50956">
    <property type="entry name" value="HTH_ASNC_2"/>
    <property type="match status" value="1"/>
</dbReference>
<dbReference type="SUPFAM" id="SSF54909">
    <property type="entry name" value="Dimeric alpha+beta barrel"/>
    <property type="match status" value="1"/>
</dbReference>
<dbReference type="SMART" id="SM00344">
    <property type="entry name" value="HTH_ASNC"/>
    <property type="match status" value="1"/>
</dbReference>
<dbReference type="PANTHER" id="PTHR30154">
    <property type="entry name" value="LEUCINE-RESPONSIVE REGULATORY PROTEIN"/>
    <property type="match status" value="1"/>
</dbReference>
<dbReference type="InterPro" id="IPR011008">
    <property type="entry name" value="Dimeric_a/b-barrel"/>
</dbReference>
<evidence type="ECO:0000256" key="1">
    <source>
        <dbReference type="ARBA" id="ARBA00023015"/>
    </source>
</evidence>
<keyword evidence="3" id="KW-0804">Transcription</keyword>
<dbReference type="EMBL" id="SZUA01000003">
    <property type="protein sequence ID" value="TKR29458.1"/>
    <property type="molecule type" value="Genomic_DNA"/>
</dbReference>